<name>A0A814GKR5_9BILA</name>
<evidence type="ECO:0000256" key="1">
    <source>
        <dbReference type="ARBA" id="ARBA00004606"/>
    </source>
</evidence>
<evidence type="ECO:0000313" key="12">
    <source>
        <dbReference type="EMBL" id="CAF0997796.1"/>
    </source>
</evidence>
<dbReference type="GO" id="GO:0005975">
    <property type="term" value="P:carbohydrate metabolic process"/>
    <property type="evidence" value="ECO:0007669"/>
    <property type="project" value="TreeGrafter"/>
</dbReference>
<evidence type="ECO:0000256" key="4">
    <source>
        <dbReference type="ARBA" id="ARBA00022679"/>
    </source>
</evidence>
<dbReference type="InterPro" id="IPR029044">
    <property type="entry name" value="Nucleotide-diphossugar_trans"/>
</dbReference>
<keyword evidence="7 11" id="KW-1133">Transmembrane helix</keyword>
<comment type="subcellular location">
    <subcellularLocation>
        <location evidence="11">Golgi apparatus membrane</location>
        <topology evidence="11">Single-pass type II membrane protein</topology>
    </subcellularLocation>
    <subcellularLocation>
        <location evidence="1">Membrane</location>
        <topology evidence="1">Single-pass type II membrane protein</topology>
    </subcellularLocation>
</comment>
<protein>
    <recommendedName>
        <fullName evidence="3 11">Galactosylgalactosylxylosylprotein 3-beta-glucuronosyltransferase</fullName>
        <ecNumber evidence="3 11">2.4.1.135</ecNumber>
    </recommendedName>
</protein>
<dbReference type="Pfam" id="PF03360">
    <property type="entry name" value="Glyco_transf_43"/>
    <property type="match status" value="1"/>
</dbReference>
<dbReference type="PANTHER" id="PTHR10896">
    <property type="entry name" value="GALACTOSYLGALACTOSYLXYLOSYLPROTEIN 3-BETA-GLUCURONOSYLTRANSFERASE BETA-1,3-GLUCURONYLTRANSFERASE"/>
    <property type="match status" value="1"/>
</dbReference>
<dbReference type="Proteomes" id="UP000663879">
    <property type="component" value="Unassembled WGS sequence"/>
</dbReference>
<feature type="transmembrane region" description="Helical" evidence="11">
    <location>
        <begin position="12"/>
        <end position="30"/>
    </location>
</feature>
<comment type="cofactor">
    <cofactor evidence="11">
        <name>Mn(2+)</name>
        <dbReference type="ChEBI" id="CHEBI:29035"/>
    </cofactor>
</comment>
<evidence type="ECO:0000256" key="11">
    <source>
        <dbReference type="RuleBase" id="RU363127"/>
    </source>
</evidence>
<evidence type="ECO:0000256" key="10">
    <source>
        <dbReference type="ARBA" id="ARBA00047979"/>
    </source>
</evidence>
<sequence>MKIKRTFQRKNFIIVVLIVLSVYLIINEILKYENELKTHRKLRKIVKRKDFIDKISKDLYSVKYSLSYLNQNYDHLPTIYVVTKCNLETLTELADLNRLKNTLRLVPKLVWILVEKSETKSIKLKNFLQDSGIRTIHLNDNSSNDLNLLNKALFWLRSIYDEIDRNGVVYFANTSSSLDLKIFEEIRWTKTVSVWPVAFSRDYIYQKPNCSDGMVMSWSCGELCQENDLIDLLGFCINIKLLAERKNVQFRSFRYLDFVKNLVELNEIEPKADMCTKVYVWSTKTNPAILRYNLSSKKSYDLNIIEQI</sequence>
<evidence type="ECO:0000256" key="8">
    <source>
        <dbReference type="ARBA" id="ARBA00023136"/>
    </source>
</evidence>
<keyword evidence="4 11" id="KW-0808">Transferase</keyword>
<keyword evidence="5 11" id="KW-0812">Transmembrane</keyword>
<dbReference type="InterPro" id="IPR005027">
    <property type="entry name" value="Glyco_trans_43"/>
</dbReference>
<accession>A0A814GKR5</accession>
<dbReference type="GO" id="GO:0000139">
    <property type="term" value="C:Golgi membrane"/>
    <property type="evidence" value="ECO:0007669"/>
    <property type="project" value="UniProtKB-SubCell"/>
</dbReference>
<evidence type="ECO:0000256" key="5">
    <source>
        <dbReference type="ARBA" id="ARBA00022692"/>
    </source>
</evidence>
<reference evidence="12" key="1">
    <citation type="submission" date="2021-02" db="EMBL/GenBank/DDBJ databases">
        <authorList>
            <person name="Nowell W R."/>
        </authorList>
    </citation>
    <scope>NUCLEOTIDE SEQUENCE</scope>
    <source>
        <strain evidence="12">Ploen Becks lab</strain>
    </source>
</reference>
<comment type="similarity">
    <text evidence="2 11">Belongs to the glycosyltransferase 43 family.</text>
</comment>
<keyword evidence="11" id="KW-0479">Metal-binding</keyword>
<comment type="caution">
    <text evidence="12">The sequence shown here is derived from an EMBL/GenBank/DDBJ whole genome shotgun (WGS) entry which is preliminary data.</text>
</comment>
<evidence type="ECO:0000313" key="13">
    <source>
        <dbReference type="Proteomes" id="UP000663879"/>
    </source>
</evidence>
<keyword evidence="13" id="KW-1185">Reference proteome</keyword>
<evidence type="ECO:0000256" key="7">
    <source>
        <dbReference type="ARBA" id="ARBA00022989"/>
    </source>
</evidence>
<gene>
    <name evidence="12" type="ORF">OXX778_LOCUS16247</name>
</gene>
<evidence type="ECO:0000256" key="3">
    <source>
        <dbReference type="ARBA" id="ARBA00012641"/>
    </source>
</evidence>
<dbReference type="AlphaFoldDB" id="A0A814GKR5"/>
<keyword evidence="11" id="KW-0333">Golgi apparatus</keyword>
<comment type="catalytic activity">
    <reaction evidence="10 11">
        <text>3-O-(beta-D-galactosyl-(1-&gt;3)-beta-D-galactosyl-(1-&gt;4)-beta-D-xylosyl)-L-seryl-[protein] + UDP-alpha-D-glucuronate = 3-O-(beta-D-GlcA-(1-&gt;3)-beta-D-Gal-(1-&gt;3)-beta-D-Gal-(1-&gt;4)-beta-D-Xyl)-L-seryl-[protein] + UDP + H(+)</text>
        <dbReference type="Rhea" id="RHEA:24168"/>
        <dbReference type="Rhea" id="RHEA-COMP:12571"/>
        <dbReference type="Rhea" id="RHEA-COMP:12573"/>
        <dbReference type="ChEBI" id="CHEBI:15378"/>
        <dbReference type="ChEBI" id="CHEBI:58052"/>
        <dbReference type="ChEBI" id="CHEBI:58223"/>
        <dbReference type="ChEBI" id="CHEBI:132090"/>
        <dbReference type="ChEBI" id="CHEBI:132093"/>
        <dbReference type="EC" id="2.4.1.135"/>
    </reaction>
</comment>
<keyword evidence="8 11" id="KW-0472">Membrane</keyword>
<dbReference type="EC" id="2.4.1.135" evidence="3 11"/>
<comment type="pathway">
    <text evidence="11">Protein modification; protein glycosylation.</text>
</comment>
<evidence type="ECO:0000256" key="9">
    <source>
        <dbReference type="ARBA" id="ARBA00023180"/>
    </source>
</evidence>
<dbReference type="Gene3D" id="3.90.550.10">
    <property type="entry name" value="Spore Coat Polysaccharide Biosynthesis Protein SpsA, Chain A"/>
    <property type="match status" value="1"/>
</dbReference>
<dbReference type="EMBL" id="CAJNOC010003786">
    <property type="protein sequence ID" value="CAF0997796.1"/>
    <property type="molecule type" value="Genomic_DNA"/>
</dbReference>
<evidence type="ECO:0000256" key="6">
    <source>
        <dbReference type="ARBA" id="ARBA00022968"/>
    </source>
</evidence>
<dbReference type="OrthoDB" id="675023at2759"/>
<keyword evidence="11" id="KW-0464">Manganese</keyword>
<organism evidence="12 13">
    <name type="scientific">Brachionus calyciflorus</name>
    <dbReference type="NCBI Taxonomy" id="104777"/>
    <lineage>
        <taxon>Eukaryota</taxon>
        <taxon>Metazoa</taxon>
        <taxon>Spiralia</taxon>
        <taxon>Gnathifera</taxon>
        <taxon>Rotifera</taxon>
        <taxon>Eurotatoria</taxon>
        <taxon>Monogononta</taxon>
        <taxon>Pseudotrocha</taxon>
        <taxon>Ploima</taxon>
        <taxon>Brachionidae</taxon>
        <taxon>Brachionus</taxon>
    </lineage>
</organism>
<dbReference type="PANTHER" id="PTHR10896:SF65">
    <property type="entry name" value="GALACTOSYLGALACTOSYLXYLOSYLPROTEIN 3-BETA-GLUCURONOSYLTRANSFERASE 3"/>
    <property type="match status" value="1"/>
</dbReference>
<keyword evidence="9" id="KW-0325">Glycoprotein</keyword>
<dbReference type="GO" id="GO:0050650">
    <property type="term" value="P:chondroitin sulfate proteoglycan biosynthetic process"/>
    <property type="evidence" value="ECO:0007669"/>
    <property type="project" value="TreeGrafter"/>
</dbReference>
<dbReference type="UniPathway" id="UPA00378"/>
<dbReference type="SUPFAM" id="SSF53448">
    <property type="entry name" value="Nucleotide-diphospho-sugar transferases"/>
    <property type="match status" value="1"/>
</dbReference>
<evidence type="ECO:0000256" key="2">
    <source>
        <dbReference type="ARBA" id="ARBA00007706"/>
    </source>
</evidence>
<dbReference type="GO" id="GO:0015018">
    <property type="term" value="F:galactosylgalactosylxylosylprotein 3-beta-glucuronosyltransferase activity"/>
    <property type="evidence" value="ECO:0007669"/>
    <property type="project" value="UniProtKB-UniRule"/>
</dbReference>
<proteinExistence type="inferred from homology"/>
<keyword evidence="6 11" id="KW-0735">Signal-anchor</keyword>
<dbReference type="GO" id="GO:0046872">
    <property type="term" value="F:metal ion binding"/>
    <property type="evidence" value="ECO:0007669"/>
    <property type="project" value="UniProtKB-KW"/>
</dbReference>